<sequence length="457" mass="50256">MSNMSKKWIYGGFGFLIFLVAVFIPQGKASAFHDVPEKYETEIHYLIDRGIIKGYPNGNFGPDDPVTREQAATMVGRALGLDGRQRNTVFPEVDASSYASGYIQSAYEEGIITGFTDGTYRPKKAMTRGGMAYLISKAFSLEEQSSVWYSDVSRSGSQYEAINKITTAGIANGYSDGTFRPTQSITRTEFSLLLARGMNDSFKVSQEEGVIEERVTTDVLNVRSGPSTSYTRIGQLAKGAVLQVHEVQGDWLKMTAGSLKGYVHKDYTVRKTSGSRVIAIDPGHGGKDGGAEFNGLVEKEINLNVSKRLRDYLENSGVEVIMTRTDDTFIPLDDRNSYAVSQGADTFVSIHANAFSDPSANGTETYYSSQSLRVTDSKQLATFIQKRLVEALGTSDRGVKDVPYRVIKETTIPSTLVELGFMTNDSDASKLGSSYWRDKAAKGISQGILDYYEWKGK</sequence>
<dbReference type="PANTHER" id="PTHR30404">
    <property type="entry name" value="N-ACETYLMURAMOYL-L-ALANINE AMIDASE"/>
    <property type="match status" value="1"/>
</dbReference>
<evidence type="ECO:0000256" key="2">
    <source>
        <dbReference type="ARBA" id="ARBA00022801"/>
    </source>
</evidence>
<evidence type="ECO:0000259" key="5">
    <source>
        <dbReference type="PROSITE" id="PS51781"/>
    </source>
</evidence>
<dbReference type="GO" id="GO:0008745">
    <property type="term" value="F:N-acetylmuramoyl-L-alanine amidase activity"/>
    <property type="evidence" value="ECO:0007669"/>
    <property type="project" value="InterPro"/>
</dbReference>
<evidence type="ECO:0000313" key="6">
    <source>
        <dbReference type="EMBL" id="CDQ22992.1"/>
    </source>
</evidence>
<reference evidence="7" key="1">
    <citation type="submission" date="2014-03" db="EMBL/GenBank/DDBJ databases">
        <authorList>
            <person name="Urmite Genomes U."/>
        </authorList>
    </citation>
    <scope>NUCLEOTIDE SEQUENCE [LARGE SCALE GENOMIC DNA]</scope>
    <source>
        <strain evidence="7">HD-03</strain>
    </source>
</reference>
<dbReference type="GO" id="GO:0071555">
    <property type="term" value="P:cell wall organization"/>
    <property type="evidence" value="ECO:0007669"/>
    <property type="project" value="UniProtKB-KW"/>
</dbReference>
<dbReference type="GO" id="GO:0030288">
    <property type="term" value="C:outer membrane-bounded periplasmic space"/>
    <property type="evidence" value="ECO:0007669"/>
    <property type="project" value="TreeGrafter"/>
</dbReference>
<keyword evidence="7" id="KW-1185">Reference proteome</keyword>
<dbReference type="SMART" id="SM00646">
    <property type="entry name" value="Ami_3"/>
    <property type="match status" value="1"/>
</dbReference>
<feature type="domain" description="SLH" evidence="4">
    <location>
        <begin position="145"/>
        <end position="208"/>
    </location>
</feature>
<name>A0A059NYD1_9BACI</name>
<dbReference type="InterPro" id="IPR003646">
    <property type="entry name" value="SH3-like_bac-type"/>
</dbReference>
<dbReference type="Proteomes" id="UP000028868">
    <property type="component" value="Unassembled WGS sequence"/>
</dbReference>
<dbReference type="Pfam" id="PF01520">
    <property type="entry name" value="Amidase_3"/>
    <property type="match status" value="1"/>
</dbReference>
<dbReference type="GO" id="GO:0009253">
    <property type="term" value="P:peptidoglycan catabolic process"/>
    <property type="evidence" value="ECO:0007669"/>
    <property type="project" value="InterPro"/>
</dbReference>
<dbReference type="InterPro" id="IPR002508">
    <property type="entry name" value="MurNAc-LAA_cat"/>
</dbReference>
<evidence type="ECO:0000259" key="4">
    <source>
        <dbReference type="PROSITE" id="PS51272"/>
    </source>
</evidence>
<dbReference type="AlphaFoldDB" id="A0A059NYD1"/>
<dbReference type="Gene3D" id="3.40.630.40">
    <property type="entry name" value="Zn-dependent exopeptidases"/>
    <property type="match status" value="1"/>
</dbReference>
<dbReference type="Pfam" id="PF00395">
    <property type="entry name" value="SLH"/>
    <property type="match status" value="3"/>
</dbReference>
<evidence type="ECO:0000313" key="7">
    <source>
        <dbReference type="Proteomes" id="UP000028868"/>
    </source>
</evidence>
<dbReference type="PROSITE" id="PS51781">
    <property type="entry name" value="SH3B"/>
    <property type="match status" value="1"/>
</dbReference>
<feature type="domain" description="SLH" evidence="4">
    <location>
        <begin position="90"/>
        <end position="144"/>
    </location>
</feature>
<keyword evidence="1" id="KW-0732">Signal</keyword>
<dbReference type="CDD" id="cd02696">
    <property type="entry name" value="MurNAc-LAA"/>
    <property type="match status" value="1"/>
</dbReference>
<keyword evidence="3" id="KW-0961">Cell wall biogenesis/degradation</keyword>
<dbReference type="Pfam" id="PF08239">
    <property type="entry name" value="SH3_3"/>
    <property type="match status" value="1"/>
</dbReference>
<keyword evidence="2" id="KW-0378">Hydrolase</keyword>
<feature type="domain" description="SH3b" evidence="5">
    <location>
        <begin position="210"/>
        <end position="272"/>
    </location>
</feature>
<dbReference type="PROSITE" id="PS51272">
    <property type="entry name" value="SLH"/>
    <property type="match status" value="3"/>
</dbReference>
<dbReference type="SUPFAM" id="SSF53187">
    <property type="entry name" value="Zn-dependent exopeptidases"/>
    <property type="match status" value="1"/>
</dbReference>
<comment type="caution">
    <text evidence="6">The sequence shown here is derived from an EMBL/GenBank/DDBJ whole genome shotgun (WGS) entry which is preliminary data.</text>
</comment>
<dbReference type="EMBL" id="CCDI010000001">
    <property type="protein sequence ID" value="CDQ22992.1"/>
    <property type="molecule type" value="Genomic_DNA"/>
</dbReference>
<proteinExistence type="predicted"/>
<evidence type="ECO:0000256" key="1">
    <source>
        <dbReference type="ARBA" id="ARBA00022729"/>
    </source>
</evidence>
<dbReference type="InterPro" id="IPR050695">
    <property type="entry name" value="N-acetylmuramoyl_amidase_3"/>
</dbReference>
<dbReference type="InterPro" id="IPR001119">
    <property type="entry name" value="SLH_dom"/>
</dbReference>
<reference evidence="6 7" key="2">
    <citation type="submission" date="2014-05" db="EMBL/GenBank/DDBJ databases">
        <title>Draft genome sequence of Halobacillus karajensis HK-03.</title>
        <authorList>
            <person name="Khelaifia S."/>
            <person name="Croce O."/>
            <person name="Lagier J.C."/>
            <person name="Raoult D."/>
        </authorList>
    </citation>
    <scope>NUCLEOTIDE SEQUENCE [LARGE SCALE GENOMIC DNA]</scope>
    <source>
        <strain evidence="6 7">HD-03</strain>
    </source>
</reference>
<organism evidence="6 7">
    <name type="scientific">Halobacillus karajensis</name>
    <dbReference type="NCBI Taxonomy" id="195088"/>
    <lineage>
        <taxon>Bacteria</taxon>
        <taxon>Bacillati</taxon>
        <taxon>Bacillota</taxon>
        <taxon>Bacilli</taxon>
        <taxon>Bacillales</taxon>
        <taxon>Bacillaceae</taxon>
        <taxon>Halobacillus</taxon>
    </lineage>
</organism>
<protein>
    <submittedName>
        <fullName evidence="6">N-acetylmuramoyl-L-alanine amidase LytC</fullName>
    </submittedName>
</protein>
<accession>A0A059NYD1</accession>
<dbReference type="Gene3D" id="2.30.30.40">
    <property type="entry name" value="SH3 Domains"/>
    <property type="match status" value="1"/>
</dbReference>
<evidence type="ECO:0000256" key="3">
    <source>
        <dbReference type="ARBA" id="ARBA00023316"/>
    </source>
</evidence>
<feature type="domain" description="SLH" evidence="4">
    <location>
        <begin position="26"/>
        <end position="89"/>
    </location>
</feature>
<dbReference type="PANTHER" id="PTHR30404:SF0">
    <property type="entry name" value="N-ACETYLMURAMOYL-L-ALANINE AMIDASE AMIC"/>
    <property type="match status" value="1"/>
</dbReference>
<dbReference type="SMART" id="SM00287">
    <property type="entry name" value="SH3b"/>
    <property type="match status" value="1"/>
</dbReference>
<gene>
    <name evidence="6" type="primary">lytC_1</name>
    <name evidence="6" type="ORF">BN983_01211</name>
</gene>